<sequence length="311" mass="35620">MEQVNSDDDDPTDHSEEEDRLYRSYQELLRWIPSLKSDLAAESEDYEVRLIMKNLNKGADGAHGDDAAGLKIAVVEWLMSGRPTPEPALEPRHKTGRGFYHDATARLICPVDYDWSNPKHRENIRNYHPDYLVTADSWPLFLYKNEHYDPENPVKGLFKNMFLVKAFKHIFTSPSSTDFDSVPDDTSDDSRVSTAESPLKRRKGLSDRRSRSHLRFALSSCTSWRVVDEDFNYEAFYNNILTFFEDCRTECDKAEIAELLLWWNRSVFGRTNVSAYHPQATGKKSVASTLRKRHERAVGSGSLPIVGIHAG</sequence>
<dbReference type="Pfam" id="PF20414">
    <property type="entry name" value="DUF6698"/>
    <property type="match status" value="1"/>
</dbReference>
<reference evidence="3" key="2">
    <citation type="submission" date="2015-01" db="EMBL/GenBank/DDBJ databases">
        <title>Evolutionary Origins and Diversification of the Mycorrhizal Mutualists.</title>
        <authorList>
            <consortium name="DOE Joint Genome Institute"/>
            <consortium name="Mycorrhizal Genomics Consortium"/>
            <person name="Kohler A."/>
            <person name="Kuo A."/>
            <person name="Nagy L.G."/>
            <person name="Floudas D."/>
            <person name="Copeland A."/>
            <person name="Barry K.W."/>
            <person name="Cichocki N."/>
            <person name="Veneault-Fourrey C."/>
            <person name="LaButti K."/>
            <person name="Lindquist E.A."/>
            <person name="Lipzen A."/>
            <person name="Lundell T."/>
            <person name="Morin E."/>
            <person name="Murat C."/>
            <person name="Riley R."/>
            <person name="Ohm R."/>
            <person name="Sun H."/>
            <person name="Tunlid A."/>
            <person name="Henrissat B."/>
            <person name="Grigoriev I.V."/>
            <person name="Hibbett D.S."/>
            <person name="Martin F."/>
        </authorList>
    </citation>
    <scope>NUCLEOTIDE SEQUENCE [LARGE SCALE GENOMIC DNA]</scope>
    <source>
        <strain evidence="3">441</strain>
    </source>
</reference>
<accession>A0A0C9XPJ9</accession>
<evidence type="ECO:0000313" key="2">
    <source>
        <dbReference type="EMBL" id="KIK14300.1"/>
    </source>
</evidence>
<keyword evidence="3" id="KW-1185">Reference proteome</keyword>
<dbReference type="InterPro" id="IPR046521">
    <property type="entry name" value="DUF6698"/>
</dbReference>
<reference evidence="2 3" key="1">
    <citation type="submission" date="2014-04" db="EMBL/GenBank/DDBJ databases">
        <authorList>
            <consortium name="DOE Joint Genome Institute"/>
            <person name="Kuo A."/>
            <person name="Kohler A."/>
            <person name="Costa M.D."/>
            <person name="Nagy L.G."/>
            <person name="Floudas D."/>
            <person name="Copeland A."/>
            <person name="Barry K.W."/>
            <person name="Cichocki N."/>
            <person name="Veneault-Fourrey C."/>
            <person name="LaButti K."/>
            <person name="Lindquist E.A."/>
            <person name="Lipzen A."/>
            <person name="Lundell T."/>
            <person name="Morin E."/>
            <person name="Murat C."/>
            <person name="Sun H."/>
            <person name="Tunlid A."/>
            <person name="Henrissat B."/>
            <person name="Grigoriev I.V."/>
            <person name="Hibbett D.S."/>
            <person name="Martin F."/>
            <person name="Nordberg H.P."/>
            <person name="Cantor M.N."/>
            <person name="Hua S.X."/>
        </authorList>
    </citation>
    <scope>NUCLEOTIDE SEQUENCE [LARGE SCALE GENOMIC DNA]</scope>
    <source>
        <strain evidence="2 3">441</strain>
    </source>
</reference>
<evidence type="ECO:0000313" key="3">
    <source>
        <dbReference type="Proteomes" id="UP000054018"/>
    </source>
</evidence>
<dbReference type="Proteomes" id="UP000054018">
    <property type="component" value="Unassembled WGS sequence"/>
</dbReference>
<dbReference type="STRING" id="765257.A0A0C9XPJ9"/>
<dbReference type="OrthoDB" id="2680265at2759"/>
<dbReference type="EMBL" id="KN833945">
    <property type="protein sequence ID" value="KIK14300.1"/>
    <property type="molecule type" value="Genomic_DNA"/>
</dbReference>
<organism evidence="2 3">
    <name type="scientific">Pisolithus microcarpus 441</name>
    <dbReference type="NCBI Taxonomy" id="765257"/>
    <lineage>
        <taxon>Eukaryota</taxon>
        <taxon>Fungi</taxon>
        <taxon>Dikarya</taxon>
        <taxon>Basidiomycota</taxon>
        <taxon>Agaricomycotina</taxon>
        <taxon>Agaricomycetes</taxon>
        <taxon>Agaricomycetidae</taxon>
        <taxon>Boletales</taxon>
        <taxon>Sclerodermatineae</taxon>
        <taxon>Pisolithaceae</taxon>
        <taxon>Pisolithus</taxon>
    </lineage>
</organism>
<feature type="region of interest" description="Disordered" evidence="1">
    <location>
        <begin position="176"/>
        <end position="206"/>
    </location>
</feature>
<protein>
    <submittedName>
        <fullName evidence="2">Uncharacterized protein</fullName>
    </submittedName>
</protein>
<dbReference type="HOGENOM" id="CLU_035918_5_0_1"/>
<proteinExistence type="predicted"/>
<name>A0A0C9XPJ9_9AGAM</name>
<evidence type="ECO:0000256" key="1">
    <source>
        <dbReference type="SAM" id="MobiDB-lite"/>
    </source>
</evidence>
<dbReference type="AlphaFoldDB" id="A0A0C9XPJ9"/>
<gene>
    <name evidence="2" type="ORF">PISMIDRAFT_642812</name>
</gene>